<keyword evidence="3" id="KW-1185">Reference proteome</keyword>
<dbReference type="Proteomes" id="UP000324222">
    <property type="component" value="Unassembled WGS sequence"/>
</dbReference>
<name>A0A5B7HJC2_PORTR</name>
<organism evidence="2 3">
    <name type="scientific">Portunus trituberculatus</name>
    <name type="common">Swimming crab</name>
    <name type="synonym">Neptunus trituberculatus</name>
    <dbReference type="NCBI Taxonomy" id="210409"/>
    <lineage>
        <taxon>Eukaryota</taxon>
        <taxon>Metazoa</taxon>
        <taxon>Ecdysozoa</taxon>
        <taxon>Arthropoda</taxon>
        <taxon>Crustacea</taxon>
        <taxon>Multicrustacea</taxon>
        <taxon>Malacostraca</taxon>
        <taxon>Eumalacostraca</taxon>
        <taxon>Eucarida</taxon>
        <taxon>Decapoda</taxon>
        <taxon>Pleocyemata</taxon>
        <taxon>Brachyura</taxon>
        <taxon>Eubrachyura</taxon>
        <taxon>Portunoidea</taxon>
        <taxon>Portunidae</taxon>
        <taxon>Portuninae</taxon>
        <taxon>Portunus</taxon>
    </lineage>
</organism>
<evidence type="ECO:0000256" key="1">
    <source>
        <dbReference type="SAM" id="MobiDB-lite"/>
    </source>
</evidence>
<gene>
    <name evidence="2" type="ORF">E2C01_063865</name>
</gene>
<reference evidence="2 3" key="1">
    <citation type="submission" date="2019-05" db="EMBL/GenBank/DDBJ databases">
        <title>Another draft genome of Portunus trituberculatus and its Hox gene families provides insights of decapod evolution.</title>
        <authorList>
            <person name="Jeong J.-H."/>
            <person name="Song I."/>
            <person name="Kim S."/>
            <person name="Choi T."/>
            <person name="Kim D."/>
            <person name="Ryu S."/>
            <person name="Kim W."/>
        </authorList>
    </citation>
    <scope>NUCLEOTIDE SEQUENCE [LARGE SCALE GENOMIC DNA]</scope>
    <source>
        <tissue evidence="2">Muscle</tissue>
    </source>
</reference>
<comment type="caution">
    <text evidence="2">The sequence shown here is derived from an EMBL/GenBank/DDBJ whole genome shotgun (WGS) entry which is preliminary data.</text>
</comment>
<dbReference type="EMBL" id="VSRR010029753">
    <property type="protein sequence ID" value="MPC69635.1"/>
    <property type="molecule type" value="Genomic_DNA"/>
</dbReference>
<evidence type="ECO:0000313" key="3">
    <source>
        <dbReference type="Proteomes" id="UP000324222"/>
    </source>
</evidence>
<evidence type="ECO:0000313" key="2">
    <source>
        <dbReference type="EMBL" id="MPC69635.1"/>
    </source>
</evidence>
<dbReference type="AlphaFoldDB" id="A0A5B7HJC2"/>
<proteinExistence type="predicted"/>
<protein>
    <submittedName>
        <fullName evidence="2">Uncharacterized protein</fullName>
    </submittedName>
</protein>
<sequence>MGTHHHSAFRQHNTTPQHNTHNLPLTIASIEDFLLLNMFESKSIAGAKARGPGSGGPGVSVTDEKEVRLTRGDSRVSEGGRRRRAAWEEWGGGARLPGASGGGAAAVAVAFGGQGHSWKGTLAGGALRP</sequence>
<accession>A0A5B7HJC2</accession>
<feature type="region of interest" description="Disordered" evidence="1">
    <location>
        <begin position="1"/>
        <end position="21"/>
    </location>
</feature>
<feature type="compositionally biased region" description="Polar residues" evidence="1">
    <location>
        <begin position="10"/>
        <end position="21"/>
    </location>
</feature>